<sequence length="112" mass="12801">MALPMRHQSSQFKFCNLSARKVQSRCQADSSSKKLLEYFLHDSQEKRSTFHPVGVTQGFGPKFVTKQIRITRAYIMIPESTLKIFGTGNTLKVLKPSEQSKIKRTPFLLPVK</sequence>
<protein>
    <submittedName>
        <fullName evidence="1">Uncharacterized protein</fullName>
    </submittedName>
</protein>
<dbReference type="EMBL" id="HBUF01099973">
    <property type="protein sequence ID" value="CAG6637831.1"/>
    <property type="molecule type" value="Transcribed_RNA"/>
</dbReference>
<accession>A0A8D8QTM4</accession>
<evidence type="ECO:0000313" key="1">
    <source>
        <dbReference type="EMBL" id="CAG6637831.1"/>
    </source>
</evidence>
<organism evidence="1">
    <name type="scientific">Cacopsylla melanoneura</name>
    <dbReference type="NCBI Taxonomy" id="428564"/>
    <lineage>
        <taxon>Eukaryota</taxon>
        <taxon>Metazoa</taxon>
        <taxon>Ecdysozoa</taxon>
        <taxon>Arthropoda</taxon>
        <taxon>Hexapoda</taxon>
        <taxon>Insecta</taxon>
        <taxon>Pterygota</taxon>
        <taxon>Neoptera</taxon>
        <taxon>Paraneoptera</taxon>
        <taxon>Hemiptera</taxon>
        <taxon>Sternorrhyncha</taxon>
        <taxon>Psylloidea</taxon>
        <taxon>Psyllidae</taxon>
        <taxon>Psyllinae</taxon>
        <taxon>Cacopsylla</taxon>
    </lineage>
</organism>
<name>A0A8D8QTM4_9HEMI</name>
<reference evidence="1" key="1">
    <citation type="submission" date="2021-05" db="EMBL/GenBank/DDBJ databases">
        <authorList>
            <person name="Alioto T."/>
            <person name="Alioto T."/>
            <person name="Gomez Garrido J."/>
        </authorList>
    </citation>
    <scope>NUCLEOTIDE SEQUENCE</scope>
</reference>
<dbReference type="AlphaFoldDB" id="A0A8D8QTM4"/>
<proteinExistence type="predicted"/>